<keyword evidence="4" id="KW-1133">Transmembrane helix</keyword>
<gene>
    <name evidence="7" type="ordered locus">bll1471</name>
</gene>
<evidence type="ECO:0000313" key="7">
    <source>
        <dbReference type="EMBL" id="BAC46736.1"/>
    </source>
</evidence>
<dbReference type="EnsemblBacteria" id="BAC46736">
    <property type="protein sequence ID" value="BAC46736"/>
    <property type="gene ID" value="BAC46736"/>
</dbReference>
<evidence type="ECO:0000256" key="1">
    <source>
        <dbReference type="ARBA" id="ARBA00023224"/>
    </source>
</evidence>
<sequence length="726" mass="77074">MRLPICRAPVCRCCRASSRNLQWEFGGTSMLYRLTVSALLKAVIAITSVCVVIALSLTAYESWDRLKTANRISQIADASADLFKAMHNLRTDRSTTNRLLNATEPMDSEIEKYLRALRDAQMPAMAHALELLPNIDFSQSGTLVPELARLNKLLIEEQKQFWEDVAKPKDQRRAGLPKEYMETTQGLLETLDKLSNVLAATVNHQDAVIDQLLSIKQNAWLLRNTAGEASLIVSIGLAAGKITPEARYNYTQHVGGTSAMWKALELTTSGMQLPPALASALAAAKTAYFEPQYLALRDRLADTLVKGEKAEMTANQWSPVTVGRLSSAVAVAEAALDAAKSHTLEQRSAAQRALVMQLALLALAVGLAVGAIMLVNRRVIHPLNTMRDAMLKVAGGDLAVDSGYLDRKDEIGALAGALEAFKQQATDKLKIEEQERARNAGASARQRAIEVYVGEFEDAVRKTLGELSEASGKMRKTSGDLSAVSRQTNDRVQVAGKASNDASMSVDSVAAAAEELSASINDISQQAAHAAGIAGRAVTQARETDGTVQGLAKSAGRIGEVVGLINTIAAQTNLLALNATIEAARAGEAGRGFAVVASEVKSLASQTAKATEEISEQIADIQRVAGDAINAIQTIGGIIGEVNEVATAIAAAVQEQGAATQEITRSTQFAAQGTRNVSDNITGVRADADAAAAAADNVKHASETLESQSRQLGEDVTGFLGKIRAA</sequence>
<dbReference type="GO" id="GO:0016020">
    <property type="term" value="C:membrane"/>
    <property type="evidence" value="ECO:0007669"/>
    <property type="project" value="InterPro"/>
</dbReference>
<dbReference type="Pfam" id="PF00672">
    <property type="entry name" value="HAMP"/>
    <property type="match status" value="1"/>
</dbReference>
<keyword evidence="4" id="KW-0472">Membrane</keyword>
<proteinExistence type="inferred from homology"/>
<dbReference type="FunCoup" id="Q89UE6">
    <property type="interactions" value="333"/>
</dbReference>
<dbReference type="SMART" id="SM00283">
    <property type="entry name" value="MA"/>
    <property type="match status" value="1"/>
</dbReference>
<dbReference type="InterPro" id="IPR004089">
    <property type="entry name" value="MCPsignal_dom"/>
</dbReference>
<dbReference type="EMBL" id="BA000040">
    <property type="protein sequence ID" value="BAC46736.1"/>
    <property type="molecule type" value="Genomic_DNA"/>
</dbReference>
<dbReference type="PROSITE" id="PS50111">
    <property type="entry name" value="CHEMOTAXIS_TRANSDUC_2"/>
    <property type="match status" value="1"/>
</dbReference>
<feature type="transmembrane region" description="Helical" evidence="4">
    <location>
        <begin position="38"/>
        <end position="60"/>
    </location>
</feature>
<dbReference type="Proteomes" id="UP000002526">
    <property type="component" value="Chromosome"/>
</dbReference>
<evidence type="ECO:0000313" key="8">
    <source>
        <dbReference type="Proteomes" id="UP000002526"/>
    </source>
</evidence>
<dbReference type="PANTHER" id="PTHR32089:SF112">
    <property type="entry name" value="LYSOZYME-LIKE PROTEIN-RELATED"/>
    <property type="match status" value="1"/>
</dbReference>
<dbReference type="PhylomeDB" id="Q89UE6"/>
<organism evidence="7 8">
    <name type="scientific">Bradyrhizobium diazoefficiens (strain JCM 10833 / BCRC 13528 / IAM 13628 / NBRC 14792 / USDA 110)</name>
    <dbReference type="NCBI Taxonomy" id="224911"/>
    <lineage>
        <taxon>Bacteria</taxon>
        <taxon>Pseudomonadati</taxon>
        <taxon>Pseudomonadota</taxon>
        <taxon>Alphaproteobacteria</taxon>
        <taxon>Hyphomicrobiales</taxon>
        <taxon>Nitrobacteraceae</taxon>
        <taxon>Bradyrhizobium</taxon>
    </lineage>
</organism>
<dbReference type="HOGENOM" id="CLU_000445_107_27_5"/>
<dbReference type="PROSITE" id="PS50885">
    <property type="entry name" value="HAMP"/>
    <property type="match status" value="1"/>
</dbReference>
<feature type="domain" description="HAMP" evidence="6">
    <location>
        <begin position="377"/>
        <end position="430"/>
    </location>
</feature>
<name>Q89UE6_BRADU</name>
<feature type="domain" description="Methyl-accepting transducer" evidence="5">
    <location>
        <begin position="477"/>
        <end position="706"/>
    </location>
</feature>
<dbReference type="Gene3D" id="6.10.340.10">
    <property type="match status" value="1"/>
</dbReference>
<dbReference type="Gene3D" id="1.10.287.950">
    <property type="entry name" value="Methyl-accepting chemotaxis protein"/>
    <property type="match status" value="1"/>
</dbReference>
<evidence type="ECO:0000259" key="6">
    <source>
        <dbReference type="PROSITE" id="PS50885"/>
    </source>
</evidence>
<dbReference type="SMART" id="SM00304">
    <property type="entry name" value="HAMP"/>
    <property type="match status" value="1"/>
</dbReference>
<evidence type="ECO:0000256" key="3">
    <source>
        <dbReference type="PROSITE-ProRule" id="PRU00284"/>
    </source>
</evidence>
<dbReference type="InParanoid" id="Q89UE6"/>
<dbReference type="AlphaFoldDB" id="Q89UE6"/>
<evidence type="ECO:0000256" key="2">
    <source>
        <dbReference type="ARBA" id="ARBA00029447"/>
    </source>
</evidence>
<protein>
    <submittedName>
        <fullName evidence="7">Bll1471 protein</fullName>
    </submittedName>
</protein>
<dbReference type="PANTHER" id="PTHR32089">
    <property type="entry name" value="METHYL-ACCEPTING CHEMOTAXIS PROTEIN MCPB"/>
    <property type="match status" value="1"/>
</dbReference>
<reference evidence="8" key="1">
    <citation type="journal article" date="2002" name="DNA Res.">
        <title>Complete genomic sequence of nitrogen-fixing symbiotic bacterium Bradyrhizobium japonicum USDA110.</title>
        <authorList>
            <person name="Kaneko T."/>
            <person name="Nakamura Y."/>
            <person name="Sato S."/>
            <person name="Minamisawa K."/>
            <person name="Uchiumi T."/>
            <person name="Sasamoto S."/>
            <person name="Watanabe A."/>
            <person name="Idesawa K."/>
            <person name="Iriguchi M."/>
            <person name="Kawashima K."/>
            <person name="Kohara M."/>
            <person name="Matsumoto M."/>
            <person name="Shimpo S."/>
            <person name="Tsuruoka H."/>
            <person name="Wada T."/>
            <person name="Yamada M."/>
            <person name="Tabata S."/>
        </authorList>
    </citation>
    <scope>NUCLEOTIDE SEQUENCE [LARGE SCALE GENOMIC DNA]</scope>
    <source>
        <strain evidence="8">JCM 10833 / BCRC 13528 / IAM 13628 / NBRC 14792 / USDA 110</strain>
    </source>
</reference>
<dbReference type="SUPFAM" id="SSF58104">
    <property type="entry name" value="Methyl-accepting chemotaxis protein (MCP) signaling domain"/>
    <property type="match status" value="1"/>
</dbReference>
<dbReference type="eggNOG" id="COG0840">
    <property type="taxonomic scope" value="Bacteria"/>
</dbReference>
<dbReference type="Pfam" id="PF00015">
    <property type="entry name" value="MCPsignal"/>
    <property type="match status" value="1"/>
</dbReference>
<keyword evidence="4" id="KW-0812">Transmembrane</keyword>
<evidence type="ECO:0000259" key="5">
    <source>
        <dbReference type="PROSITE" id="PS50111"/>
    </source>
</evidence>
<dbReference type="GO" id="GO:0006935">
    <property type="term" value="P:chemotaxis"/>
    <property type="evidence" value="ECO:0000318"/>
    <property type="project" value="GO_Central"/>
</dbReference>
<keyword evidence="1 3" id="KW-0807">Transducer</keyword>
<keyword evidence="8" id="KW-1185">Reference proteome</keyword>
<dbReference type="GO" id="GO:0007165">
    <property type="term" value="P:signal transduction"/>
    <property type="evidence" value="ECO:0007669"/>
    <property type="project" value="UniProtKB-KW"/>
</dbReference>
<dbReference type="InterPro" id="IPR003660">
    <property type="entry name" value="HAMP_dom"/>
</dbReference>
<comment type="similarity">
    <text evidence="2">Belongs to the methyl-accepting chemotaxis (MCP) protein family.</text>
</comment>
<dbReference type="STRING" id="224911.AAV28_04305"/>
<feature type="transmembrane region" description="Helical" evidence="4">
    <location>
        <begin position="354"/>
        <end position="375"/>
    </location>
</feature>
<dbReference type="CDD" id="cd06225">
    <property type="entry name" value="HAMP"/>
    <property type="match status" value="1"/>
</dbReference>
<accession>Q89UE6</accession>
<evidence type="ECO:0000256" key="4">
    <source>
        <dbReference type="SAM" id="Phobius"/>
    </source>
</evidence>
<dbReference type="eggNOG" id="COG2770">
    <property type="taxonomic scope" value="Bacteria"/>
</dbReference>
<dbReference type="PATRIC" id="fig|224911.5.peg.1532"/>
<dbReference type="KEGG" id="bja:bll1471"/>
<dbReference type="OrthoDB" id="8456673at2"/>